<keyword evidence="3" id="KW-1185">Reference proteome</keyword>
<protein>
    <submittedName>
        <fullName evidence="2">Teichoic acid biosynthesis protein C (Precursor)</fullName>
    </submittedName>
</protein>
<accession>A0ABW0UL16</accession>
<dbReference type="Proteomes" id="UP001596154">
    <property type="component" value="Unassembled WGS sequence"/>
</dbReference>
<evidence type="ECO:0000259" key="1">
    <source>
        <dbReference type="Pfam" id="PF21311"/>
    </source>
</evidence>
<dbReference type="Pfam" id="PF21311">
    <property type="entry name" value="Phage_RBD_prop"/>
    <property type="match status" value="1"/>
</dbReference>
<feature type="domain" description="P68 RBP/TagC-like beta-propeller" evidence="1">
    <location>
        <begin position="26"/>
        <end position="280"/>
    </location>
</feature>
<name>A0ABW0UL16_9ACTN</name>
<reference evidence="3" key="1">
    <citation type="journal article" date="2019" name="Int. J. Syst. Evol. Microbiol.">
        <title>The Global Catalogue of Microorganisms (GCM) 10K type strain sequencing project: providing services to taxonomists for standard genome sequencing and annotation.</title>
        <authorList>
            <consortium name="The Broad Institute Genomics Platform"/>
            <consortium name="The Broad Institute Genome Sequencing Center for Infectious Disease"/>
            <person name="Wu L."/>
            <person name="Ma J."/>
        </authorList>
    </citation>
    <scope>NUCLEOTIDE SEQUENCE [LARGE SCALE GENOMIC DNA]</scope>
    <source>
        <strain evidence="3">CGMCC 4.7248</strain>
    </source>
</reference>
<dbReference type="RefSeq" id="WP_381017030.1">
    <property type="nucleotide sequence ID" value="NZ_JBHSNY010000001.1"/>
</dbReference>
<evidence type="ECO:0000313" key="2">
    <source>
        <dbReference type="EMBL" id="MFC5632905.1"/>
    </source>
</evidence>
<dbReference type="EMBL" id="JBHSNY010000001">
    <property type="protein sequence ID" value="MFC5632905.1"/>
    <property type="molecule type" value="Genomic_DNA"/>
</dbReference>
<evidence type="ECO:0000313" key="3">
    <source>
        <dbReference type="Proteomes" id="UP001596154"/>
    </source>
</evidence>
<comment type="caution">
    <text evidence="2">The sequence shown here is derived from an EMBL/GenBank/DDBJ whole genome shotgun (WGS) entry which is preliminary data.</text>
</comment>
<sequence length="291" mass="32617">MDERIDLATPAVRWLWKKTTLKEPTVLQSFAFDEAHRHLYVLQVRRGGGDAGDLCLNKLDHEGNRLGHMTLRGFGHGVSMGVQHAADGTVWLWTEADARNGYGRGVTRFRFFDGAVRSGKDVAVRHPIEGSTHNQPSVCRATHRIAVRYRLDGRPRYRIWDLDAFTARDYDRPIADLPQTGAHPDARVPFQGYALYGDHLYQLAGSAYDATTNPSDRQGNAYLSCLDIRTGALVQQQRTRAGHSLDFREPEGVAILHRPEPRLCVGFASGAPGARRFSLYYKPQTRPGPVR</sequence>
<organism evidence="2 3">
    <name type="scientific">Streptomyces bullii</name>
    <dbReference type="NCBI Taxonomy" id="349910"/>
    <lineage>
        <taxon>Bacteria</taxon>
        <taxon>Bacillati</taxon>
        <taxon>Actinomycetota</taxon>
        <taxon>Actinomycetes</taxon>
        <taxon>Kitasatosporales</taxon>
        <taxon>Streptomycetaceae</taxon>
        <taxon>Streptomyces</taxon>
    </lineage>
</organism>
<gene>
    <name evidence="2" type="ORF">ACFPZJ_03685</name>
</gene>
<dbReference type="InterPro" id="IPR048799">
    <property type="entry name" value="P68_RBP_TagC-like_beta-prop"/>
</dbReference>
<proteinExistence type="predicted"/>